<dbReference type="SMART" id="SM00530">
    <property type="entry name" value="HTH_XRE"/>
    <property type="match status" value="1"/>
</dbReference>
<evidence type="ECO:0000259" key="1">
    <source>
        <dbReference type="PROSITE" id="PS50943"/>
    </source>
</evidence>
<dbReference type="Gene3D" id="1.10.260.40">
    <property type="entry name" value="lambda repressor-like DNA-binding domains"/>
    <property type="match status" value="1"/>
</dbReference>
<dbReference type="Proteomes" id="UP000037982">
    <property type="component" value="Unassembled WGS sequence"/>
</dbReference>
<gene>
    <name evidence="2" type="ORF">ADL29_30415</name>
</gene>
<dbReference type="PROSITE" id="PS50943">
    <property type="entry name" value="HTH_CROC1"/>
    <property type="match status" value="1"/>
</dbReference>
<dbReference type="GO" id="GO:0003677">
    <property type="term" value="F:DNA binding"/>
    <property type="evidence" value="ECO:0007669"/>
    <property type="project" value="InterPro"/>
</dbReference>
<keyword evidence="3" id="KW-1185">Reference proteome</keyword>
<name>A0A0N0XSE7_9ACTN</name>
<feature type="domain" description="HTH cro/C1-type" evidence="1">
    <location>
        <begin position="196"/>
        <end position="241"/>
    </location>
</feature>
<protein>
    <recommendedName>
        <fullName evidence="1">HTH cro/C1-type domain-containing protein</fullName>
    </recommendedName>
</protein>
<dbReference type="EMBL" id="LGKG01000163">
    <property type="protein sequence ID" value="KPC60294.1"/>
    <property type="molecule type" value="Genomic_DNA"/>
</dbReference>
<dbReference type="AlphaFoldDB" id="A0A0N0XSE7"/>
<evidence type="ECO:0000313" key="3">
    <source>
        <dbReference type="Proteomes" id="UP000037982"/>
    </source>
</evidence>
<sequence>MTKNTPPLVCGHCRRTFTRPKPTGRTPVYCSQKCRSASYRGRTAAPAAPRSYDDDVVRIGRALLTKAQALDHSARHRVPALPLEIVECCVALRRDLDDITAVATRHAHANGATWPQIAKVMTTSQSTLKSNYSAEKVDKILAKRADRGPARLRRPATLRSGERTPTISRASPLLPGLPGYALSRALSYLGRSSVHLTIRELAAGTGVSTSYIYRIMSGDRTPTWDVAAAFARACDADPDDLTFLWNTAHALATPPPADGQTYPEAVHALQAALRGLRLAAANPEIATLLRRGTAPLTAGSATALLDCGIPAPGFLEWPVVKALTTALQGDPDTIQPLWERLDALAGRDHDTTGGTAGGASLPAEAFG</sequence>
<dbReference type="Pfam" id="PF13560">
    <property type="entry name" value="HTH_31"/>
    <property type="match status" value="1"/>
</dbReference>
<organism evidence="2 3">
    <name type="scientific">Streptomyces chattanoogensis</name>
    <dbReference type="NCBI Taxonomy" id="66876"/>
    <lineage>
        <taxon>Bacteria</taxon>
        <taxon>Bacillati</taxon>
        <taxon>Actinomycetota</taxon>
        <taxon>Actinomycetes</taxon>
        <taxon>Kitasatosporales</taxon>
        <taxon>Streptomycetaceae</taxon>
        <taxon>Streptomyces</taxon>
    </lineage>
</organism>
<accession>A0A0N0XSE7</accession>
<evidence type="ECO:0000313" key="2">
    <source>
        <dbReference type="EMBL" id="KPC60294.1"/>
    </source>
</evidence>
<dbReference type="InterPro" id="IPR001387">
    <property type="entry name" value="Cro/C1-type_HTH"/>
</dbReference>
<dbReference type="InterPro" id="IPR010982">
    <property type="entry name" value="Lambda_DNA-bd_dom_sf"/>
</dbReference>
<dbReference type="PATRIC" id="fig|66876.3.peg.6695"/>
<dbReference type="CDD" id="cd00093">
    <property type="entry name" value="HTH_XRE"/>
    <property type="match status" value="1"/>
</dbReference>
<proteinExistence type="predicted"/>
<dbReference type="RefSeq" id="WP_053926745.1">
    <property type="nucleotide sequence ID" value="NZ_LGKG01000163.1"/>
</dbReference>
<comment type="caution">
    <text evidence="2">The sequence shown here is derived from an EMBL/GenBank/DDBJ whole genome shotgun (WGS) entry which is preliminary data.</text>
</comment>
<reference evidence="3" key="1">
    <citation type="submission" date="2015-07" db="EMBL/GenBank/DDBJ databases">
        <authorList>
            <person name="Ju K.-S."/>
            <person name="Doroghazi J.R."/>
            <person name="Metcalf W.W."/>
        </authorList>
    </citation>
    <scope>NUCLEOTIDE SEQUENCE [LARGE SCALE GENOMIC DNA]</scope>
    <source>
        <strain evidence="3">NRRL ISP-5002</strain>
    </source>
</reference>
<dbReference type="SUPFAM" id="SSF47413">
    <property type="entry name" value="lambda repressor-like DNA-binding domains"/>
    <property type="match status" value="1"/>
</dbReference>